<keyword evidence="2" id="KW-1185">Reference proteome</keyword>
<evidence type="ECO:0000313" key="2">
    <source>
        <dbReference type="Proteomes" id="UP000235145"/>
    </source>
</evidence>
<reference evidence="1 2" key="1">
    <citation type="journal article" date="2017" name="Nat. Commun.">
        <title>Genome assembly with in vitro proximity ligation data and whole-genome triplication in lettuce.</title>
        <authorList>
            <person name="Reyes-Chin-Wo S."/>
            <person name="Wang Z."/>
            <person name="Yang X."/>
            <person name="Kozik A."/>
            <person name="Arikit S."/>
            <person name="Song C."/>
            <person name="Xia L."/>
            <person name="Froenicke L."/>
            <person name="Lavelle D.O."/>
            <person name="Truco M.J."/>
            <person name="Xia R."/>
            <person name="Zhu S."/>
            <person name="Xu C."/>
            <person name="Xu H."/>
            <person name="Xu X."/>
            <person name="Cox K."/>
            <person name="Korf I."/>
            <person name="Meyers B.C."/>
            <person name="Michelmore R.W."/>
        </authorList>
    </citation>
    <scope>NUCLEOTIDE SEQUENCE [LARGE SCALE GENOMIC DNA]</scope>
    <source>
        <strain evidence="2">cv. Salinas</strain>
        <tissue evidence="1">Seedlings</tissue>
    </source>
</reference>
<protein>
    <recommendedName>
        <fullName evidence="3">Transposase MuDR plant domain-containing protein</fullName>
    </recommendedName>
</protein>
<proteinExistence type="predicted"/>
<dbReference type="PANTHER" id="PTHR31973:SF185">
    <property type="entry name" value="TRANSPOSASE, MUDR, PLANT, MULE TRANSPOSASE DOMAIN-CONTAINING PROTEIN"/>
    <property type="match status" value="1"/>
</dbReference>
<organism evidence="1 2">
    <name type="scientific">Lactuca sativa</name>
    <name type="common">Garden lettuce</name>
    <dbReference type="NCBI Taxonomy" id="4236"/>
    <lineage>
        <taxon>Eukaryota</taxon>
        <taxon>Viridiplantae</taxon>
        <taxon>Streptophyta</taxon>
        <taxon>Embryophyta</taxon>
        <taxon>Tracheophyta</taxon>
        <taxon>Spermatophyta</taxon>
        <taxon>Magnoliopsida</taxon>
        <taxon>eudicotyledons</taxon>
        <taxon>Gunneridae</taxon>
        <taxon>Pentapetalae</taxon>
        <taxon>asterids</taxon>
        <taxon>campanulids</taxon>
        <taxon>Asterales</taxon>
        <taxon>Asteraceae</taxon>
        <taxon>Cichorioideae</taxon>
        <taxon>Cichorieae</taxon>
        <taxon>Lactucinae</taxon>
        <taxon>Lactuca</taxon>
    </lineage>
</organism>
<dbReference type="EMBL" id="NBSK02000007">
    <property type="protein sequence ID" value="KAJ0195226.1"/>
    <property type="molecule type" value="Genomic_DNA"/>
</dbReference>
<name>A0A9R1UWQ8_LACSA</name>
<sequence length="228" mass="26280">MVLEKFQIKVEKSSKSRYQVVCMQENYHWRLYASLIKGTEMFEIKTFNDEHTCSSLLIHPNHSQANNGVLGTIIHDIMGQGSLRVWKPNDIIRDMNVLLQINIKFALGLMMGTPEGSFSKLQVYFHNMKKHNPGTVAYIKTDSEDRFECCFFVIGCAIRAFRECCRKVIIINGAHLKGKYKDTILHAVAMDGNSQILLLGVEFAQKRLRIFVHDFLKNYMNALVMWKA</sequence>
<dbReference type="AlphaFoldDB" id="A0A9R1UWQ8"/>
<evidence type="ECO:0000313" key="1">
    <source>
        <dbReference type="EMBL" id="KAJ0195226.1"/>
    </source>
</evidence>
<dbReference type="Proteomes" id="UP000235145">
    <property type="component" value="Unassembled WGS sequence"/>
</dbReference>
<gene>
    <name evidence="1" type="ORF">LSAT_V11C700348760</name>
</gene>
<accession>A0A9R1UWQ8</accession>
<comment type="caution">
    <text evidence="1">The sequence shown here is derived from an EMBL/GenBank/DDBJ whole genome shotgun (WGS) entry which is preliminary data.</text>
</comment>
<evidence type="ECO:0008006" key="3">
    <source>
        <dbReference type="Google" id="ProtNLM"/>
    </source>
</evidence>
<dbReference type="PANTHER" id="PTHR31973">
    <property type="entry name" value="POLYPROTEIN, PUTATIVE-RELATED"/>
    <property type="match status" value="1"/>
</dbReference>